<name>A0A813U7S6_9BILA</name>
<dbReference type="PANTHER" id="PTHR13058">
    <property type="entry name" value="THREE PRIME REPAIR EXONUCLEASE 1, 2"/>
    <property type="match status" value="1"/>
</dbReference>
<sequence length="498" mass="55856">MVQAEQLSTQLAPIYELQKKCSFTKQRLDIVLNMKIFVQNQMSTIINDNNNNNNNNNNNHSDNHNDANEKHKFKTLVIFDVETTGLVPEQPKITELAMVAVDISALESTNEELPRVMNKFIKVFNPEKLLNPIAAKVSGISNLMLLDYPKFSLRTLNAIDEFLGDLQQPMCLIAHNGDNFDFPVLSNQIRTLFNEDTQQFAQPHSSSLPSTAPINPADSSTAVSTCASSSSLSSSTDVSCSIPTCSIPSNVQQHPSLSSLLFSTACADSIKFFRYIHRLMNDKDLLQTNDSSSILLDGSSSPKSRCLIEETNSDFSKGSITPPNTPQKILAAVQNSTSSCEKITECETAELCTIPSSESDVAIASVETSRQTMEPETTEKKPLNVEKRLKVIDLDEKPRYVPSNYVKRTSFSLSEIYLREFNRHTPYSSHRAEDDCLTLLACLKRYLPDVLEWIESNHRPLNQFIMPMFTFSSSSTNTQNHEPVNNQNVQRVKRPLRF</sequence>
<dbReference type="SMART" id="SM00479">
    <property type="entry name" value="EXOIII"/>
    <property type="match status" value="1"/>
</dbReference>
<evidence type="ECO:0000313" key="11">
    <source>
        <dbReference type="EMBL" id="CAF3608890.1"/>
    </source>
</evidence>
<protein>
    <recommendedName>
        <fullName evidence="9">Exonuclease domain-containing protein</fullName>
    </recommendedName>
</protein>
<comment type="cofactor">
    <cofactor evidence="1">
        <name>Mg(2+)</name>
        <dbReference type="ChEBI" id="CHEBI:18420"/>
    </cofactor>
</comment>
<dbReference type="GO" id="GO:0003676">
    <property type="term" value="F:nucleic acid binding"/>
    <property type="evidence" value="ECO:0007669"/>
    <property type="project" value="InterPro"/>
</dbReference>
<evidence type="ECO:0000256" key="2">
    <source>
        <dbReference type="ARBA" id="ARBA00022722"/>
    </source>
</evidence>
<evidence type="ECO:0000256" key="8">
    <source>
        <dbReference type="SAM" id="MobiDB-lite"/>
    </source>
</evidence>
<dbReference type="Gene3D" id="3.30.420.10">
    <property type="entry name" value="Ribonuclease H-like superfamily/Ribonuclease H"/>
    <property type="match status" value="1"/>
</dbReference>
<dbReference type="GO" id="GO:0005737">
    <property type="term" value="C:cytoplasm"/>
    <property type="evidence" value="ECO:0007669"/>
    <property type="project" value="TreeGrafter"/>
</dbReference>
<dbReference type="AlphaFoldDB" id="A0A813U7S6"/>
<comment type="similarity">
    <text evidence="7">Belongs to the exonuclease superfamily. TREX family.</text>
</comment>
<keyword evidence="12" id="KW-1185">Reference proteome</keyword>
<keyword evidence="5" id="KW-0269">Exonuclease</keyword>
<organism evidence="10 12">
    <name type="scientific">Didymodactylos carnosus</name>
    <dbReference type="NCBI Taxonomy" id="1234261"/>
    <lineage>
        <taxon>Eukaryota</taxon>
        <taxon>Metazoa</taxon>
        <taxon>Spiralia</taxon>
        <taxon>Gnathifera</taxon>
        <taxon>Rotifera</taxon>
        <taxon>Eurotatoria</taxon>
        <taxon>Bdelloidea</taxon>
        <taxon>Philodinida</taxon>
        <taxon>Philodinidae</taxon>
        <taxon>Didymodactylos</taxon>
    </lineage>
</organism>
<keyword evidence="4" id="KW-0378">Hydrolase</keyword>
<accession>A0A813U7S6</accession>
<reference evidence="10" key="1">
    <citation type="submission" date="2021-02" db="EMBL/GenBank/DDBJ databases">
        <authorList>
            <person name="Nowell W R."/>
        </authorList>
    </citation>
    <scope>NUCLEOTIDE SEQUENCE</scope>
</reference>
<evidence type="ECO:0000256" key="3">
    <source>
        <dbReference type="ARBA" id="ARBA00022723"/>
    </source>
</evidence>
<dbReference type="InterPro" id="IPR012337">
    <property type="entry name" value="RNaseH-like_sf"/>
</dbReference>
<evidence type="ECO:0000313" key="12">
    <source>
        <dbReference type="Proteomes" id="UP000663829"/>
    </source>
</evidence>
<dbReference type="InterPro" id="IPR036397">
    <property type="entry name" value="RNaseH_sf"/>
</dbReference>
<keyword evidence="2" id="KW-0540">Nuclease</keyword>
<dbReference type="InterPro" id="IPR013520">
    <property type="entry name" value="Ribonucl_H"/>
</dbReference>
<dbReference type="Proteomes" id="UP000681722">
    <property type="component" value="Unassembled WGS sequence"/>
</dbReference>
<dbReference type="EMBL" id="CAJNOQ010000629">
    <property type="protein sequence ID" value="CAF0822366.1"/>
    <property type="molecule type" value="Genomic_DNA"/>
</dbReference>
<evidence type="ECO:0000256" key="5">
    <source>
        <dbReference type="ARBA" id="ARBA00022839"/>
    </source>
</evidence>
<evidence type="ECO:0000256" key="6">
    <source>
        <dbReference type="ARBA" id="ARBA00022842"/>
    </source>
</evidence>
<keyword evidence="6" id="KW-0460">Magnesium</keyword>
<comment type="caution">
    <text evidence="10">The sequence shown here is derived from an EMBL/GenBank/DDBJ whole genome shotgun (WGS) entry which is preliminary data.</text>
</comment>
<dbReference type="PANTHER" id="PTHR13058:SF19">
    <property type="entry name" value="LD40940P"/>
    <property type="match status" value="1"/>
</dbReference>
<feature type="region of interest" description="Disordered" evidence="8">
    <location>
        <begin position="475"/>
        <end position="498"/>
    </location>
</feature>
<dbReference type="OrthoDB" id="10250935at2759"/>
<evidence type="ECO:0000256" key="4">
    <source>
        <dbReference type="ARBA" id="ARBA00022801"/>
    </source>
</evidence>
<dbReference type="EMBL" id="CAJOBC010000629">
    <property type="protein sequence ID" value="CAF3608890.1"/>
    <property type="molecule type" value="Genomic_DNA"/>
</dbReference>
<dbReference type="Proteomes" id="UP000663829">
    <property type="component" value="Unassembled WGS sequence"/>
</dbReference>
<feature type="compositionally biased region" description="Polar residues" evidence="8">
    <location>
        <begin position="477"/>
        <end position="490"/>
    </location>
</feature>
<dbReference type="SUPFAM" id="SSF53098">
    <property type="entry name" value="Ribonuclease H-like"/>
    <property type="match status" value="1"/>
</dbReference>
<evidence type="ECO:0000313" key="10">
    <source>
        <dbReference type="EMBL" id="CAF0822366.1"/>
    </source>
</evidence>
<dbReference type="InterPro" id="IPR040393">
    <property type="entry name" value="TREX1/2"/>
</dbReference>
<evidence type="ECO:0000256" key="1">
    <source>
        <dbReference type="ARBA" id="ARBA00001946"/>
    </source>
</evidence>
<gene>
    <name evidence="10" type="ORF">GPM918_LOCUS4614</name>
    <name evidence="11" type="ORF">SRO942_LOCUS4615</name>
</gene>
<evidence type="ECO:0000256" key="7">
    <source>
        <dbReference type="ARBA" id="ARBA00025769"/>
    </source>
</evidence>
<feature type="region of interest" description="Disordered" evidence="8">
    <location>
        <begin position="47"/>
        <end position="67"/>
    </location>
</feature>
<feature type="domain" description="Exonuclease" evidence="9">
    <location>
        <begin position="75"/>
        <end position="452"/>
    </location>
</feature>
<dbReference type="GO" id="GO:0006308">
    <property type="term" value="P:DNA catabolic process"/>
    <property type="evidence" value="ECO:0007669"/>
    <property type="project" value="TreeGrafter"/>
</dbReference>
<dbReference type="GO" id="GO:0046872">
    <property type="term" value="F:metal ion binding"/>
    <property type="evidence" value="ECO:0007669"/>
    <property type="project" value="UniProtKB-KW"/>
</dbReference>
<dbReference type="GO" id="GO:0008296">
    <property type="term" value="F:3'-5'-DNA exonuclease activity"/>
    <property type="evidence" value="ECO:0007669"/>
    <property type="project" value="TreeGrafter"/>
</dbReference>
<dbReference type="Pfam" id="PF00929">
    <property type="entry name" value="RNase_T"/>
    <property type="match status" value="1"/>
</dbReference>
<feature type="compositionally biased region" description="Low complexity" evidence="8">
    <location>
        <begin position="47"/>
        <end position="60"/>
    </location>
</feature>
<evidence type="ECO:0000259" key="9">
    <source>
        <dbReference type="SMART" id="SM00479"/>
    </source>
</evidence>
<keyword evidence="3" id="KW-0479">Metal-binding</keyword>
<proteinExistence type="inferred from homology"/>